<accession>A0ACB5SDI8</accession>
<proteinExistence type="predicted"/>
<organism evidence="1 2">
    <name type="scientific">Neofusicoccum parvum</name>
    <dbReference type="NCBI Taxonomy" id="310453"/>
    <lineage>
        <taxon>Eukaryota</taxon>
        <taxon>Fungi</taxon>
        <taxon>Dikarya</taxon>
        <taxon>Ascomycota</taxon>
        <taxon>Pezizomycotina</taxon>
        <taxon>Dothideomycetes</taxon>
        <taxon>Dothideomycetes incertae sedis</taxon>
        <taxon>Botryosphaeriales</taxon>
        <taxon>Botryosphaeriaceae</taxon>
        <taxon>Neofusicoccum</taxon>
    </lineage>
</organism>
<name>A0ACB5SDI8_9PEZI</name>
<keyword evidence="2" id="KW-1185">Reference proteome</keyword>
<sequence>MKFLLAFSLLSTALALPEFGKRQTSSNSDTSKYDDFNFRIGYETTGSDKRYVSWVAGLDPCHNRVTIGKGTTSWCGRESSVPYTDGNSIGITFDCDKSDKQYKDVTYTLDSGQEGKCSYLRETFDTCGTDSLTTILKCSPSKGD</sequence>
<protein>
    <submittedName>
        <fullName evidence="1">Uncharacterized protein</fullName>
    </submittedName>
</protein>
<reference evidence="1" key="1">
    <citation type="submission" date="2024-09" db="EMBL/GenBank/DDBJ databases">
        <title>Draft Genome Sequences of Neofusicoccum parvum.</title>
        <authorList>
            <person name="Ashida A."/>
            <person name="Camagna M."/>
            <person name="Tanaka A."/>
            <person name="Takemoto D."/>
        </authorList>
    </citation>
    <scope>NUCLEOTIDE SEQUENCE</scope>
    <source>
        <strain evidence="1">PPO83</strain>
    </source>
</reference>
<evidence type="ECO:0000313" key="2">
    <source>
        <dbReference type="Proteomes" id="UP001165186"/>
    </source>
</evidence>
<dbReference type="Proteomes" id="UP001165186">
    <property type="component" value="Unassembled WGS sequence"/>
</dbReference>
<gene>
    <name evidence="1" type="primary">g9583</name>
    <name evidence="1" type="ORF">NpPPO83_00009583</name>
</gene>
<evidence type="ECO:0000313" key="1">
    <source>
        <dbReference type="EMBL" id="GME36185.1"/>
    </source>
</evidence>
<dbReference type="EMBL" id="BSXG01000074">
    <property type="protein sequence ID" value="GME36185.1"/>
    <property type="molecule type" value="Genomic_DNA"/>
</dbReference>
<comment type="caution">
    <text evidence="1">The sequence shown here is derived from an EMBL/GenBank/DDBJ whole genome shotgun (WGS) entry which is preliminary data.</text>
</comment>